<name>A0A498LAL9_LABRO</name>
<sequence>MRRLRKNNQSSLTSTPEYNPVSVPALEPTQESSTIQTSSAPILEFVLVHESAQNSISASEPAPVSASAPESAHFPYLSQEPALALEFNPVLEFGHKSTPSPEFIPESIQDFHPDHNLVMAPAPNYSLVIAPISDHSLVMAPVSDHNLVKAPTPDHGLAMAPFSEYSTEMAPP</sequence>
<evidence type="ECO:0000313" key="2">
    <source>
        <dbReference type="EMBL" id="RXN03916.1"/>
    </source>
</evidence>
<dbReference type="AlphaFoldDB" id="A0A498LAL9"/>
<dbReference type="EMBL" id="QBIY01013466">
    <property type="protein sequence ID" value="RXN03916.1"/>
    <property type="molecule type" value="Genomic_DNA"/>
</dbReference>
<gene>
    <name evidence="2" type="ORF">ROHU_034240</name>
</gene>
<comment type="caution">
    <text evidence="2">The sequence shown here is derived from an EMBL/GenBank/DDBJ whole genome shotgun (WGS) entry which is preliminary data.</text>
</comment>
<protein>
    <submittedName>
        <fullName evidence="2">Uncharacterized protein</fullName>
    </submittedName>
</protein>
<proteinExistence type="predicted"/>
<evidence type="ECO:0000256" key="1">
    <source>
        <dbReference type="SAM" id="MobiDB-lite"/>
    </source>
</evidence>
<reference evidence="2 3" key="1">
    <citation type="submission" date="2018-03" db="EMBL/GenBank/DDBJ databases">
        <title>Draft genome sequence of Rohu Carp (Labeo rohita).</title>
        <authorList>
            <person name="Das P."/>
            <person name="Kushwaha B."/>
            <person name="Joshi C.G."/>
            <person name="Kumar D."/>
            <person name="Nagpure N.S."/>
            <person name="Sahoo L."/>
            <person name="Das S.P."/>
            <person name="Bit A."/>
            <person name="Patnaik S."/>
            <person name="Meher P.K."/>
            <person name="Jayasankar P."/>
            <person name="Koringa P.G."/>
            <person name="Patel N.V."/>
            <person name="Hinsu A.T."/>
            <person name="Kumar R."/>
            <person name="Pandey M."/>
            <person name="Agarwal S."/>
            <person name="Srivastava S."/>
            <person name="Singh M."/>
            <person name="Iquebal M.A."/>
            <person name="Jaiswal S."/>
            <person name="Angadi U.B."/>
            <person name="Kumar N."/>
            <person name="Raza M."/>
            <person name="Shah T.M."/>
            <person name="Rai A."/>
            <person name="Jena J.K."/>
        </authorList>
    </citation>
    <scope>NUCLEOTIDE SEQUENCE [LARGE SCALE GENOMIC DNA]</scope>
    <source>
        <strain evidence="2">DASCIFA01</strain>
        <tissue evidence="2">Testis</tissue>
    </source>
</reference>
<feature type="region of interest" description="Disordered" evidence="1">
    <location>
        <begin position="1"/>
        <end position="34"/>
    </location>
</feature>
<organism evidence="2 3">
    <name type="scientific">Labeo rohita</name>
    <name type="common">Indian major carp</name>
    <name type="synonym">Cyprinus rohita</name>
    <dbReference type="NCBI Taxonomy" id="84645"/>
    <lineage>
        <taxon>Eukaryota</taxon>
        <taxon>Metazoa</taxon>
        <taxon>Chordata</taxon>
        <taxon>Craniata</taxon>
        <taxon>Vertebrata</taxon>
        <taxon>Euteleostomi</taxon>
        <taxon>Actinopterygii</taxon>
        <taxon>Neopterygii</taxon>
        <taxon>Teleostei</taxon>
        <taxon>Ostariophysi</taxon>
        <taxon>Cypriniformes</taxon>
        <taxon>Cyprinidae</taxon>
        <taxon>Labeoninae</taxon>
        <taxon>Labeonini</taxon>
        <taxon>Labeo</taxon>
    </lineage>
</organism>
<dbReference type="Proteomes" id="UP000290572">
    <property type="component" value="Unassembled WGS sequence"/>
</dbReference>
<feature type="compositionally biased region" description="Polar residues" evidence="1">
    <location>
        <begin position="7"/>
        <end position="17"/>
    </location>
</feature>
<evidence type="ECO:0000313" key="3">
    <source>
        <dbReference type="Proteomes" id="UP000290572"/>
    </source>
</evidence>
<keyword evidence="3" id="KW-1185">Reference proteome</keyword>
<accession>A0A498LAL9</accession>